<feature type="domain" description="Radical SAM core" evidence="7">
    <location>
        <begin position="9"/>
        <end position="226"/>
    </location>
</feature>
<evidence type="ECO:0000256" key="1">
    <source>
        <dbReference type="ARBA" id="ARBA00001966"/>
    </source>
</evidence>
<dbReference type="Gene3D" id="3.20.20.70">
    <property type="entry name" value="Aldolase class I"/>
    <property type="match status" value="1"/>
</dbReference>
<keyword evidence="4" id="KW-0479">Metal-binding</keyword>
<evidence type="ECO:0000313" key="8">
    <source>
        <dbReference type="EMBL" id="OIN97208.1"/>
    </source>
</evidence>
<dbReference type="PANTHER" id="PTHR30352">
    <property type="entry name" value="PYRUVATE FORMATE-LYASE-ACTIVATING ENZYME"/>
    <property type="match status" value="1"/>
</dbReference>
<proteinExistence type="predicted"/>
<name>A0A1J4SD53_9BACT</name>
<dbReference type="SFLD" id="SFLDG01067">
    <property type="entry name" value="SPASM/twitch_domain_containing"/>
    <property type="match status" value="1"/>
</dbReference>
<dbReference type="InterPro" id="IPR058240">
    <property type="entry name" value="rSAM_sf"/>
</dbReference>
<organism evidence="8 9">
    <name type="scientific">Candidatus Desantisbacteria bacterium CG1_02_38_46</name>
    <dbReference type="NCBI Taxonomy" id="1817893"/>
    <lineage>
        <taxon>Bacteria</taxon>
        <taxon>Candidatus Desantisiibacteriota</taxon>
    </lineage>
</organism>
<keyword evidence="3" id="KW-0949">S-adenosyl-L-methionine</keyword>
<dbReference type="EMBL" id="MNUO01000059">
    <property type="protein sequence ID" value="OIN97208.1"/>
    <property type="molecule type" value="Genomic_DNA"/>
</dbReference>
<dbReference type="PANTHER" id="PTHR30352:SF5">
    <property type="entry name" value="PYRUVATE FORMATE-LYASE 1-ACTIVATING ENZYME"/>
    <property type="match status" value="1"/>
</dbReference>
<dbReference type="Proteomes" id="UP000182278">
    <property type="component" value="Unassembled WGS sequence"/>
</dbReference>
<comment type="caution">
    <text evidence="8">The sequence shown here is derived from an EMBL/GenBank/DDBJ whole genome shotgun (WGS) entry which is preliminary data.</text>
</comment>
<dbReference type="GO" id="GO:0003824">
    <property type="term" value="F:catalytic activity"/>
    <property type="evidence" value="ECO:0007669"/>
    <property type="project" value="InterPro"/>
</dbReference>
<dbReference type="InterPro" id="IPR034457">
    <property type="entry name" value="Organic_radical-activating"/>
</dbReference>
<dbReference type="InterPro" id="IPR013785">
    <property type="entry name" value="Aldolase_TIM"/>
</dbReference>
<keyword evidence="2" id="KW-0004">4Fe-4S</keyword>
<comment type="cofactor">
    <cofactor evidence="1">
        <name>[4Fe-4S] cluster</name>
        <dbReference type="ChEBI" id="CHEBI:49883"/>
    </cofactor>
</comment>
<sequence length="285" mass="33318">MRKVSFLTCEINPNKKIKVNFSGCNWNCKGCFAIAKNEIGRELSVNALVDLIIKSSNLIYGKLIEDIQATGGEPALNSNYLLSFIKQLRKIGVRKIGISTNGHLLDEKLISELSNLHVDYIKIDLKAYSDEIHKWYTGFSNENVLKAVRLLHKHNLNFYVRTIFIPDIMEFSEIEKIAKFLSSVDRNIQYRLYQFTPQYLDNKISRAPGEDEMLKNFEIAKKYLKNVHYFVYSKKIGFSQDYKFVEVRANEVLENFKKIDKISKKIDKNWDIKYFTFNQILSLNR</sequence>
<dbReference type="GO" id="GO:0046872">
    <property type="term" value="F:metal ion binding"/>
    <property type="evidence" value="ECO:0007669"/>
    <property type="project" value="UniProtKB-KW"/>
</dbReference>
<evidence type="ECO:0000256" key="5">
    <source>
        <dbReference type="ARBA" id="ARBA00023004"/>
    </source>
</evidence>
<protein>
    <recommendedName>
        <fullName evidence="7">Radical SAM core domain-containing protein</fullName>
    </recommendedName>
</protein>
<dbReference type="Pfam" id="PF04055">
    <property type="entry name" value="Radical_SAM"/>
    <property type="match status" value="1"/>
</dbReference>
<dbReference type="STRING" id="1817893.AUJ66_04045"/>
<dbReference type="CDD" id="cd01335">
    <property type="entry name" value="Radical_SAM"/>
    <property type="match status" value="1"/>
</dbReference>
<dbReference type="SMART" id="SM00729">
    <property type="entry name" value="Elp3"/>
    <property type="match status" value="1"/>
</dbReference>
<gene>
    <name evidence="8" type="ORF">AUJ66_04045</name>
</gene>
<keyword evidence="5" id="KW-0408">Iron</keyword>
<evidence type="ECO:0000256" key="2">
    <source>
        <dbReference type="ARBA" id="ARBA00022485"/>
    </source>
</evidence>
<dbReference type="InterPro" id="IPR006638">
    <property type="entry name" value="Elp3/MiaA/NifB-like_rSAM"/>
</dbReference>
<keyword evidence="6" id="KW-0411">Iron-sulfur</keyword>
<dbReference type="GO" id="GO:0051539">
    <property type="term" value="F:4 iron, 4 sulfur cluster binding"/>
    <property type="evidence" value="ECO:0007669"/>
    <property type="project" value="UniProtKB-KW"/>
</dbReference>
<dbReference type="SFLD" id="SFLDS00029">
    <property type="entry name" value="Radical_SAM"/>
    <property type="match status" value="1"/>
</dbReference>
<accession>A0A1J4SD53</accession>
<evidence type="ECO:0000313" key="9">
    <source>
        <dbReference type="Proteomes" id="UP000182278"/>
    </source>
</evidence>
<dbReference type="SUPFAM" id="SSF102114">
    <property type="entry name" value="Radical SAM enzymes"/>
    <property type="match status" value="1"/>
</dbReference>
<dbReference type="InterPro" id="IPR007197">
    <property type="entry name" value="rSAM"/>
</dbReference>
<dbReference type="PROSITE" id="PS51918">
    <property type="entry name" value="RADICAL_SAM"/>
    <property type="match status" value="1"/>
</dbReference>
<evidence type="ECO:0000256" key="4">
    <source>
        <dbReference type="ARBA" id="ARBA00022723"/>
    </source>
</evidence>
<evidence type="ECO:0000259" key="7">
    <source>
        <dbReference type="PROSITE" id="PS51918"/>
    </source>
</evidence>
<evidence type="ECO:0000256" key="6">
    <source>
        <dbReference type="ARBA" id="ARBA00023014"/>
    </source>
</evidence>
<reference evidence="8 9" key="1">
    <citation type="journal article" date="2016" name="Environ. Microbiol.">
        <title>Genomic resolution of a cold subsurface aquifer community provides metabolic insights for novel microbes adapted to high CO concentrations.</title>
        <authorList>
            <person name="Probst A.J."/>
            <person name="Castelle C.J."/>
            <person name="Singh A."/>
            <person name="Brown C.T."/>
            <person name="Anantharaman K."/>
            <person name="Sharon I."/>
            <person name="Hug L.A."/>
            <person name="Burstein D."/>
            <person name="Emerson J.B."/>
            <person name="Thomas B.C."/>
            <person name="Banfield J.F."/>
        </authorList>
    </citation>
    <scope>NUCLEOTIDE SEQUENCE [LARGE SCALE GENOMIC DNA]</scope>
    <source>
        <strain evidence="8">CG1_02_38_46</strain>
    </source>
</reference>
<evidence type="ECO:0000256" key="3">
    <source>
        <dbReference type="ARBA" id="ARBA00022691"/>
    </source>
</evidence>
<dbReference type="AlphaFoldDB" id="A0A1J4SD53"/>